<gene>
    <name evidence="1" type="ORF">ACFQDL_23940</name>
</gene>
<comment type="caution">
    <text evidence="1">The sequence shown here is derived from an EMBL/GenBank/DDBJ whole genome shotgun (WGS) entry which is preliminary data.</text>
</comment>
<dbReference type="RefSeq" id="WP_379911208.1">
    <property type="nucleotide sequence ID" value="NZ_JBHSWE010000001.1"/>
</dbReference>
<evidence type="ECO:0000313" key="2">
    <source>
        <dbReference type="Proteomes" id="UP001596422"/>
    </source>
</evidence>
<proteinExistence type="predicted"/>
<protein>
    <submittedName>
        <fullName evidence="1">Uncharacterized protein</fullName>
    </submittedName>
</protein>
<organism evidence="1 2">
    <name type="scientific">Marinobacterium aestuariivivens</name>
    <dbReference type="NCBI Taxonomy" id="1698799"/>
    <lineage>
        <taxon>Bacteria</taxon>
        <taxon>Pseudomonadati</taxon>
        <taxon>Pseudomonadota</taxon>
        <taxon>Gammaproteobacteria</taxon>
        <taxon>Oceanospirillales</taxon>
        <taxon>Oceanospirillaceae</taxon>
        <taxon>Marinobacterium</taxon>
    </lineage>
</organism>
<keyword evidence="2" id="KW-1185">Reference proteome</keyword>
<evidence type="ECO:0000313" key="1">
    <source>
        <dbReference type="EMBL" id="MFC6672789.1"/>
    </source>
</evidence>
<dbReference type="Proteomes" id="UP001596422">
    <property type="component" value="Unassembled WGS sequence"/>
</dbReference>
<accession>A0ABW2A619</accession>
<dbReference type="EMBL" id="JBHSWE010000001">
    <property type="protein sequence ID" value="MFC6672789.1"/>
    <property type="molecule type" value="Genomic_DNA"/>
</dbReference>
<name>A0ABW2A619_9GAMM</name>
<sequence>MIALFFGLLWVQLDGQPWLPYRDCGIDIGQPRSALTFSFSSEQVSAFKETTFLTQRK</sequence>
<reference evidence="2" key="1">
    <citation type="journal article" date="2019" name="Int. J. Syst. Evol. Microbiol.">
        <title>The Global Catalogue of Microorganisms (GCM) 10K type strain sequencing project: providing services to taxonomists for standard genome sequencing and annotation.</title>
        <authorList>
            <consortium name="The Broad Institute Genomics Platform"/>
            <consortium name="The Broad Institute Genome Sequencing Center for Infectious Disease"/>
            <person name="Wu L."/>
            <person name="Ma J."/>
        </authorList>
    </citation>
    <scope>NUCLEOTIDE SEQUENCE [LARGE SCALE GENOMIC DNA]</scope>
    <source>
        <strain evidence="2">NBRC 111756</strain>
    </source>
</reference>